<comment type="subcellular location">
    <subcellularLocation>
        <location evidence="1">Golgi apparatus</location>
    </subcellularLocation>
</comment>
<evidence type="ECO:0000256" key="1">
    <source>
        <dbReference type="ARBA" id="ARBA00004555"/>
    </source>
</evidence>
<evidence type="ECO:0000313" key="7">
    <source>
        <dbReference type="Proteomes" id="UP000332933"/>
    </source>
</evidence>
<dbReference type="GO" id="GO:0031267">
    <property type="term" value="F:small GTPase binding"/>
    <property type="evidence" value="ECO:0007669"/>
    <property type="project" value="TreeGrafter"/>
</dbReference>
<name>A0A485LME1_9STRA</name>
<gene>
    <name evidence="6" type="primary">Aste57867_23282</name>
    <name evidence="5" type="ORF">As57867_023211</name>
    <name evidence="6" type="ORF">ASTE57867_23282</name>
</gene>
<accession>A0A485LME1</accession>
<dbReference type="OrthoDB" id="71227at2759"/>
<feature type="coiled-coil region" evidence="4">
    <location>
        <begin position="266"/>
        <end position="345"/>
    </location>
</feature>
<dbReference type="PANTHER" id="PTHR18921">
    <property type="entry name" value="MYOSIN HEAVY CHAIN - RELATED"/>
    <property type="match status" value="1"/>
</dbReference>
<keyword evidence="3 4" id="KW-0175">Coiled coil</keyword>
<feature type="coiled-coil region" evidence="4">
    <location>
        <begin position="422"/>
        <end position="449"/>
    </location>
</feature>
<sequence length="616" mass="68680">MEEPPKSNSTASALWGAFTNVASYGKDLTQDLRGIVAGSDRTDGDSALPAADDEDVDAYIEDLERSLIRKKQEAEAAHKQIQELQAQLALRPSAVSDTPRMDELQKDMECLRLQLDSEKRMHAEALDAKETTWAAQVAAAEQETRRLREESHQLRARLATAPTDVVAESDATMQAVDDAVSTLSTVLTAADVDNTYDDSTATKLTKYVGLVSSRLIALEVDAKALKNTLHAFLLSQNERVDAFSLPECKLKLEAISQKRMTDHQRITQLEASLGKLQSRVHEMETAAKSHNSTLASTHEMLERARRDAKDAAQKDETIRQLQDKVNQLQRNTEHLSHELEATTTELQQVQAAQAAAAETSMETTYSVMDRNSELERMVYSLTEELKQAKETHQADQAQWVHHMQANTSAVTEAQWFEMSTRLELLETDKRVAEQDADRLYTELTNLQAVLTQFQSDRVAEDARWRAKVEEITALGEARAQEAEGRAAATQGISSDEYSHVVAALTKKEHECDRLRDALERSAAHLEGDNIDKRMVVQMMIQYHESPNKSDVLEVMGRILGFTAADKDRLLAHPGRIKSIPLLGSLFGSDAPPTQPMDVEGKSFTDAWADFLLKETK</sequence>
<keyword evidence="7" id="KW-1185">Reference proteome</keyword>
<organism evidence="6 7">
    <name type="scientific">Aphanomyces stellatus</name>
    <dbReference type="NCBI Taxonomy" id="120398"/>
    <lineage>
        <taxon>Eukaryota</taxon>
        <taxon>Sar</taxon>
        <taxon>Stramenopiles</taxon>
        <taxon>Oomycota</taxon>
        <taxon>Saprolegniomycetes</taxon>
        <taxon>Saprolegniales</taxon>
        <taxon>Verrucalvaceae</taxon>
        <taxon>Aphanomyces</taxon>
    </lineage>
</organism>
<evidence type="ECO:0000256" key="2">
    <source>
        <dbReference type="ARBA" id="ARBA00023034"/>
    </source>
</evidence>
<dbReference type="GO" id="GO:0005794">
    <property type="term" value="C:Golgi apparatus"/>
    <property type="evidence" value="ECO:0007669"/>
    <property type="project" value="UniProtKB-SubCell"/>
</dbReference>
<dbReference type="AlphaFoldDB" id="A0A485LME1"/>
<evidence type="ECO:0000256" key="4">
    <source>
        <dbReference type="SAM" id="Coils"/>
    </source>
</evidence>
<evidence type="ECO:0000313" key="5">
    <source>
        <dbReference type="EMBL" id="KAF0684767.1"/>
    </source>
</evidence>
<dbReference type="PANTHER" id="PTHR18921:SF2">
    <property type="entry name" value="THYROID RECEPTOR-INTERACTING PROTEIN 11"/>
    <property type="match status" value="1"/>
</dbReference>
<feature type="coiled-coil region" evidence="4">
    <location>
        <begin position="60"/>
        <end position="157"/>
    </location>
</feature>
<reference evidence="6 7" key="1">
    <citation type="submission" date="2019-03" db="EMBL/GenBank/DDBJ databases">
        <authorList>
            <person name="Gaulin E."/>
            <person name="Dumas B."/>
        </authorList>
    </citation>
    <scope>NUCLEOTIDE SEQUENCE [LARGE SCALE GENOMIC DNA]</scope>
    <source>
        <strain evidence="6">CBS 568.67</strain>
    </source>
</reference>
<reference evidence="5" key="2">
    <citation type="submission" date="2019-06" db="EMBL/GenBank/DDBJ databases">
        <title>Genomics analysis of Aphanomyces spp. identifies a new class of oomycete effector associated with host adaptation.</title>
        <authorList>
            <person name="Gaulin E."/>
        </authorList>
    </citation>
    <scope>NUCLEOTIDE SEQUENCE</scope>
    <source>
        <strain evidence="5">CBS 578.67</strain>
    </source>
</reference>
<dbReference type="EMBL" id="CAADRA010007272">
    <property type="protein sequence ID" value="VFT99927.1"/>
    <property type="molecule type" value="Genomic_DNA"/>
</dbReference>
<proteinExistence type="predicted"/>
<dbReference type="GO" id="GO:0006888">
    <property type="term" value="P:endoplasmic reticulum to Golgi vesicle-mediated transport"/>
    <property type="evidence" value="ECO:0007669"/>
    <property type="project" value="TreeGrafter"/>
</dbReference>
<evidence type="ECO:0000313" key="6">
    <source>
        <dbReference type="EMBL" id="VFT99927.1"/>
    </source>
</evidence>
<dbReference type="EMBL" id="VJMH01007246">
    <property type="protein sequence ID" value="KAF0684767.1"/>
    <property type="molecule type" value="Genomic_DNA"/>
</dbReference>
<evidence type="ECO:0000256" key="3">
    <source>
        <dbReference type="ARBA" id="ARBA00023054"/>
    </source>
</evidence>
<dbReference type="GO" id="GO:0007030">
    <property type="term" value="P:Golgi organization"/>
    <property type="evidence" value="ECO:0007669"/>
    <property type="project" value="TreeGrafter"/>
</dbReference>
<dbReference type="Proteomes" id="UP000332933">
    <property type="component" value="Unassembled WGS sequence"/>
</dbReference>
<keyword evidence="2" id="KW-0333">Golgi apparatus</keyword>
<protein>
    <submittedName>
        <fullName evidence="6">Aste57867_23282 protein</fullName>
    </submittedName>
</protein>